<reference evidence="4" key="1">
    <citation type="submission" date="2022-01" db="EMBL/GenBank/DDBJ databases">
        <authorList>
            <person name="Braso-Vives M."/>
        </authorList>
    </citation>
    <scope>NUCLEOTIDE SEQUENCE</scope>
</reference>
<comment type="similarity">
    <text evidence="1">Belongs to the bile acid:sodium symporter (BASS) (TC 2.A.28) family.</text>
</comment>
<dbReference type="Pfam" id="PF00078">
    <property type="entry name" value="RVT_1"/>
    <property type="match status" value="1"/>
</dbReference>
<dbReference type="InterPro" id="IPR016833">
    <property type="entry name" value="Put_Na-Bile_cotransptr"/>
</dbReference>
<dbReference type="InterPro" id="IPR000477">
    <property type="entry name" value="RT_dom"/>
</dbReference>
<dbReference type="SUPFAM" id="SSF56672">
    <property type="entry name" value="DNA/RNA polymerases"/>
    <property type="match status" value="1"/>
</dbReference>
<dbReference type="Gene3D" id="1.20.1530.20">
    <property type="match status" value="1"/>
</dbReference>
<dbReference type="PANTHER" id="PTHR18640:SF5">
    <property type="entry name" value="SODIUM_BILE ACID COTRANSPORTER 7"/>
    <property type="match status" value="1"/>
</dbReference>
<organism evidence="4 5">
    <name type="scientific">Branchiostoma lanceolatum</name>
    <name type="common">Common lancelet</name>
    <name type="synonym">Amphioxus lanceolatum</name>
    <dbReference type="NCBI Taxonomy" id="7740"/>
    <lineage>
        <taxon>Eukaryota</taxon>
        <taxon>Metazoa</taxon>
        <taxon>Chordata</taxon>
        <taxon>Cephalochordata</taxon>
        <taxon>Leptocardii</taxon>
        <taxon>Amphioxiformes</taxon>
        <taxon>Branchiostomatidae</taxon>
        <taxon>Branchiostoma</taxon>
    </lineage>
</organism>
<dbReference type="PANTHER" id="PTHR18640">
    <property type="entry name" value="SOLUTE CARRIER FAMILY 10 MEMBER 7"/>
    <property type="match status" value="1"/>
</dbReference>
<feature type="transmembrane region" description="Helical" evidence="2">
    <location>
        <begin position="12"/>
        <end position="29"/>
    </location>
</feature>
<keyword evidence="2" id="KW-0812">Transmembrane</keyword>
<dbReference type="PRINTS" id="PR01345">
    <property type="entry name" value="CERVTRCPTASE"/>
</dbReference>
<evidence type="ECO:0000259" key="3">
    <source>
        <dbReference type="PROSITE" id="PS50878"/>
    </source>
</evidence>
<feature type="transmembrane region" description="Helical" evidence="2">
    <location>
        <begin position="233"/>
        <end position="255"/>
    </location>
</feature>
<evidence type="ECO:0000256" key="1">
    <source>
        <dbReference type="ARBA" id="ARBA00006528"/>
    </source>
</evidence>
<feature type="transmembrane region" description="Helical" evidence="2">
    <location>
        <begin position="200"/>
        <end position="218"/>
    </location>
</feature>
<dbReference type="Proteomes" id="UP000838412">
    <property type="component" value="Chromosome 6"/>
</dbReference>
<dbReference type="AlphaFoldDB" id="A0A8K0A2U2"/>
<dbReference type="EMBL" id="OV696691">
    <property type="protein sequence ID" value="CAH1268252.1"/>
    <property type="molecule type" value="Genomic_DNA"/>
</dbReference>
<feature type="transmembrane region" description="Helical" evidence="2">
    <location>
        <begin position="136"/>
        <end position="157"/>
    </location>
</feature>
<feature type="transmembrane region" description="Helical" evidence="2">
    <location>
        <begin position="104"/>
        <end position="124"/>
    </location>
</feature>
<dbReference type="OrthoDB" id="188035at2759"/>
<feature type="transmembrane region" description="Helical" evidence="2">
    <location>
        <begin position="169"/>
        <end position="188"/>
    </location>
</feature>
<evidence type="ECO:0000256" key="2">
    <source>
        <dbReference type="SAM" id="Phobius"/>
    </source>
</evidence>
<dbReference type="InterPro" id="IPR038770">
    <property type="entry name" value="Na+/solute_symporter_sf"/>
</dbReference>
<keyword evidence="2" id="KW-1133">Transmembrane helix</keyword>
<dbReference type="InterPro" id="IPR043502">
    <property type="entry name" value="DNA/RNA_pol_sf"/>
</dbReference>
<dbReference type="PROSITE" id="PS50878">
    <property type="entry name" value="RT_POL"/>
    <property type="match status" value="1"/>
</dbReference>
<feature type="transmembrane region" description="Helical" evidence="2">
    <location>
        <begin position="70"/>
        <end position="92"/>
    </location>
</feature>
<name>A0A8K0A2U2_BRALA</name>
<gene>
    <name evidence="4" type="primary">SLC10A7</name>
    <name evidence="4" type="ORF">BLAG_LOCUS21258</name>
</gene>
<feature type="domain" description="Reverse transcriptase" evidence="3">
    <location>
        <begin position="387"/>
        <end position="631"/>
    </location>
</feature>
<dbReference type="Pfam" id="PF13593">
    <property type="entry name" value="SBF_like"/>
    <property type="match status" value="1"/>
</dbReference>
<protein>
    <submittedName>
        <fullName evidence="4">SLC10A7 protein</fullName>
    </submittedName>
</protein>
<keyword evidence="2" id="KW-0472">Membrane</keyword>
<proteinExistence type="inferred from homology"/>
<dbReference type="GO" id="GO:0005886">
    <property type="term" value="C:plasma membrane"/>
    <property type="evidence" value="ECO:0007669"/>
    <property type="project" value="TreeGrafter"/>
</dbReference>
<keyword evidence="5" id="KW-1185">Reference proteome</keyword>
<evidence type="ECO:0000313" key="5">
    <source>
        <dbReference type="Proteomes" id="UP000838412"/>
    </source>
</evidence>
<feature type="transmembrane region" description="Helical" evidence="2">
    <location>
        <begin position="41"/>
        <end position="58"/>
    </location>
</feature>
<accession>A0A8K0A2U2</accession>
<dbReference type="CDD" id="cd01650">
    <property type="entry name" value="RT_nLTR_like"/>
    <property type="match status" value="1"/>
</dbReference>
<sequence length="817" mass="91690">MGVVDRIKKEWFLLGIVFVISMAKVDPSLGLKGGPLKPEYTVKYFAVSFIFLNSGLSLKTEDLTSALFQVKLHGFIQSFTLVFIPCLIRVLIKGLQYSPINPWLLKGLMVVGCMPPPVSSAVILTKAVGGNEAAAIFNSALGSFLGIFVTPVLLLLFLGSPSAVPYSTIFGQLTLTVVVPLIVGQVVRRYVKDWLERSKPPFGTISSCTLLLIIYTTFCDTFSSSDIELDHFSLVSIVCVVLLIQVCLLLLLFFVTRRKNYYADRVSRLKTANPRHWHQEVMNMANMKKTNCNIVIPGMEADDTSIANTINNKFSEVSNALPRLDTSLLPSFLPSPQQLPTLQVWEVYQRLRAVKVNKAPGPDNIPLKLLKEFACELSTPLCHILNASFATGTVPNQWKEAIVVPVPKSQPASIEQLRPISLTCQFAKIAEFFACEWISKDIHFDTRQFGSLKGRSTVHALVSLVDRLCQGADNPGTISTIVATDFSKAFDRVHHNTVIAKLLDKGLRPELVPWVCDFITARKQRVRYRGSLSNWQTLTCGVAQGTLLGPILFLVLIDDAATGALSFALKYVDDMNFLETRTLHTPSCLQNDLDELNSWTSNNHMLLNGTKCLAMHITFCRNPPPFPTLQINSSTLSAVPCLKILGLRIQKDLRWNEQVRYMSAQAARKLFILKRLRKFNLSPKELLTIYTGYIRPLLEYAVPIWNPGLTHRQMDQLERIQRRACRIILGRDYPGYAEALAQLGLTTLSERRERLCLKFGRSLLGSQFEHWLPSRRSEISGRCTRNGHKLNIPRANTLRFSNSPIPYLTKLLNQYGY</sequence>
<evidence type="ECO:0000313" key="4">
    <source>
        <dbReference type="EMBL" id="CAH1268252.1"/>
    </source>
</evidence>